<dbReference type="Proteomes" id="UP000000235">
    <property type="component" value="Chromosome"/>
</dbReference>
<dbReference type="STRING" id="369723.Strop_0023"/>
<evidence type="ECO:0000259" key="1">
    <source>
        <dbReference type="Pfam" id="PF13472"/>
    </source>
</evidence>
<dbReference type="PANTHER" id="PTHR43784:SF2">
    <property type="entry name" value="GDSL-LIKE LIPASE_ACYLHYDROLASE, PUTATIVE (AFU_ORTHOLOGUE AFUA_2G00820)-RELATED"/>
    <property type="match status" value="1"/>
</dbReference>
<proteinExistence type="predicted"/>
<name>A4X0V8_SALTO</name>
<dbReference type="SUPFAM" id="SSF52266">
    <property type="entry name" value="SGNH hydrolase"/>
    <property type="match status" value="1"/>
</dbReference>
<dbReference type="eggNOG" id="COG2755">
    <property type="taxonomic scope" value="Bacteria"/>
</dbReference>
<protein>
    <submittedName>
        <fullName evidence="2">Lipolytic enzyme, G-D-S-L family</fullName>
    </submittedName>
</protein>
<reference evidence="3" key="1">
    <citation type="journal article" date="2007" name="Proc. Natl. Acad. Sci. U.S.A.">
        <title>Genome sequencing reveals complex secondary metabolome in the marine actinomycete Salinispora tropica.</title>
        <authorList>
            <person name="Udwary D.W."/>
            <person name="Zeigler L."/>
            <person name="Asolkar R.N."/>
            <person name="Singan V."/>
            <person name="Lapidus A."/>
            <person name="Fenical W."/>
            <person name="Jensen P.R."/>
            <person name="Moore B.S."/>
        </authorList>
    </citation>
    <scope>NUCLEOTIDE SEQUENCE [LARGE SCALE GENOMIC DNA]</scope>
    <source>
        <strain evidence="3">ATCC BAA-916 / DSM 44818 / CNB-440</strain>
    </source>
</reference>
<dbReference type="PATRIC" id="fig|369723.5.peg.23"/>
<dbReference type="InterPro" id="IPR053140">
    <property type="entry name" value="GDSL_Rv0518-like"/>
</dbReference>
<dbReference type="InterPro" id="IPR013830">
    <property type="entry name" value="SGNH_hydro"/>
</dbReference>
<feature type="domain" description="SGNH hydrolase-type esterase" evidence="1">
    <location>
        <begin position="12"/>
        <end position="186"/>
    </location>
</feature>
<dbReference type="HOGENOM" id="CLU_069365_1_0_11"/>
<dbReference type="EMBL" id="CP000667">
    <property type="protein sequence ID" value="ABP52508.1"/>
    <property type="molecule type" value="Genomic_DNA"/>
</dbReference>
<accession>A4X0V8</accession>
<dbReference type="Pfam" id="PF13472">
    <property type="entry name" value="Lipase_GDSL_2"/>
    <property type="match status" value="1"/>
</dbReference>
<dbReference type="InterPro" id="IPR036514">
    <property type="entry name" value="SGNH_hydro_sf"/>
</dbReference>
<evidence type="ECO:0000313" key="3">
    <source>
        <dbReference type="Proteomes" id="UP000000235"/>
    </source>
</evidence>
<organism evidence="2 3">
    <name type="scientific">Salinispora tropica (strain ATCC BAA-916 / DSM 44818 / JCM 13857 / NBRC 105044 / CNB-440)</name>
    <dbReference type="NCBI Taxonomy" id="369723"/>
    <lineage>
        <taxon>Bacteria</taxon>
        <taxon>Bacillati</taxon>
        <taxon>Actinomycetota</taxon>
        <taxon>Actinomycetes</taxon>
        <taxon>Micromonosporales</taxon>
        <taxon>Micromonosporaceae</taxon>
        <taxon>Salinispora</taxon>
    </lineage>
</organism>
<dbReference type="Gene3D" id="3.40.50.1110">
    <property type="entry name" value="SGNH hydrolase"/>
    <property type="match status" value="1"/>
</dbReference>
<evidence type="ECO:0000313" key="2">
    <source>
        <dbReference type="EMBL" id="ABP52508.1"/>
    </source>
</evidence>
<dbReference type="KEGG" id="stp:Strop_0023"/>
<keyword evidence="3" id="KW-1185">Reference proteome</keyword>
<dbReference type="CDD" id="cd01832">
    <property type="entry name" value="SGNH_hydrolase_like_1"/>
    <property type="match status" value="1"/>
</dbReference>
<dbReference type="PANTHER" id="PTHR43784">
    <property type="entry name" value="GDSL-LIKE LIPASE/ACYLHYDROLASE, PUTATIVE (AFU_ORTHOLOGUE AFUA_2G00820)-RELATED"/>
    <property type="match status" value="1"/>
</dbReference>
<gene>
    <name evidence="2" type="ordered locus">Strop_0023</name>
</gene>
<dbReference type="AlphaFoldDB" id="A4X0V8"/>
<sequence>MEGVVGWRSFVAVGDSFTEGLNDAYPDGGFRGWADLVATRLAVEAGPEFRYANLAIRGRLFPRVVDEQVPAALAMQPDLISFAAGGNDMLRRSFDPDDLIARFNEVVGRLRAGGADVVLFRFADVMARLPGQRLVAPRVQVLNQAVGDTAERHGAILVDLYEDDTYLNPMMWSTDRLHLSSAGHRRVAAQVLTALGVSCADEWLLVPERPLPKPWLAARTDDLRWATHHLAPWLTRRLTGRSSGDTVTAKRPALTPLTD</sequence>